<dbReference type="InterPro" id="IPR036388">
    <property type="entry name" value="WH-like_DNA-bd_sf"/>
</dbReference>
<dbReference type="PROSITE" id="PS51071">
    <property type="entry name" value="HTH_RPIR"/>
    <property type="match status" value="1"/>
</dbReference>
<sequence>MNNTPKTVSDVIRAHFDGLTRAERQLAESLLDNYPVSGLGSITTVAENAGVSTPTVARMVQKLGYKGYAEFQAHLHHELEATLSNPIAKHDRWASNAPGTHILNRFAEAVMNNMRQTLSALDPQSFDGAARLLSDRKRSVYFVGGRITGALAEYFFTHMQVIRPKTALMSSNTSAWPQNVLNMSAGDVLVIFDIRRYEADMETLAEVARAGGVEIILFTDPWSSPVAKHASHCFRVDIEAPSAWDSSVVTLFVVEALIEAVQSSAWDETRERMNTLEGLFEQARLFRKPRGQKTRERGEQARTKPDEPAATDDVAEGCQPAPSHKYHVS</sequence>
<dbReference type="InterPro" id="IPR047640">
    <property type="entry name" value="RpiR-like"/>
</dbReference>
<accession>A0A512HEG1</accession>
<dbReference type="InterPro" id="IPR046348">
    <property type="entry name" value="SIS_dom_sf"/>
</dbReference>
<dbReference type="GO" id="GO:1901135">
    <property type="term" value="P:carbohydrate derivative metabolic process"/>
    <property type="evidence" value="ECO:0007669"/>
    <property type="project" value="InterPro"/>
</dbReference>
<reference evidence="6 7" key="1">
    <citation type="submission" date="2019-07" db="EMBL/GenBank/DDBJ databases">
        <title>Whole genome shotgun sequence of Rhizobium naphthalenivorans NBRC 107585.</title>
        <authorList>
            <person name="Hosoyama A."/>
            <person name="Uohara A."/>
            <person name="Ohji S."/>
            <person name="Ichikawa N."/>
        </authorList>
    </citation>
    <scope>NUCLEOTIDE SEQUENCE [LARGE SCALE GENOMIC DNA]</scope>
    <source>
        <strain evidence="6 7">NBRC 107585</strain>
    </source>
</reference>
<dbReference type="OrthoDB" id="3574600at2"/>
<dbReference type="PANTHER" id="PTHR30514:SF18">
    <property type="entry name" value="RPIR-FAMILY TRANSCRIPTIONAL REGULATOR"/>
    <property type="match status" value="1"/>
</dbReference>
<dbReference type="InterPro" id="IPR035472">
    <property type="entry name" value="RpiR-like_SIS"/>
</dbReference>
<dbReference type="GO" id="GO:0003700">
    <property type="term" value="F:DNA-binding transcription factor activity"/>
    <property type="evidence" value="ECO:0007669"/>
    <property type="project" value="InterPro"/>
</dbReference>
<proteinExistence type="predicted"/>
<dbReference type="Gene3D" id="3.40.50.10490">
    <property type="entry name" value="Glucose-6-phosphate isomerase like protein, domain 1"/>
    <property type="match status" value="1"/>
</dbReference>
<keyword evidence="3" id="KW-0804">Transcription</keyword>
<dbReference type="SUPFAM" id="SSF53697">
    <property type="entry name" value="SIS domain"/>
    <property type="match status" value="1"/>
</dbReference>
<evidence type="ECO:0000259" key="5">
    <source>
        <dbReference type="PROSITE" id="PS51071"/>
    </source>
</evidence>
<keyword evidence="7" id="KW-1185">Reference proteome</keyword>
<evidence type="ECO:0000313" key="6">
    <source>
        <dbReference type="EMBL" id="GEO83839.1"/>
    </source>
</evidence>
<dbReference type="PANTHER" id="PTHR30514">
    <property type="entry name" value="GLUCOKINASE"/>
    <property type="match status" value="1"/>
</dbReference>
<evidence type="ECO:0000256" key="1">
    <source>
        <dbReference type="ARBA" id="ARBA00023015"/>
    </source>
</evidence>
<dbReference type="GO" id="GO:0097367">
    <property type="term" value="F:carbohydrate derivative binding"/>
    <property type="evidence" value="ECO:0007669"/>
    <property type="project" value="InterPro"/>
</dbReference>
<comment type="caution">
    <text evidence="6">The sequence shown here is derived from an EMBL/GenBank/DDBJ whole genome shotgun (WGS) entry which is preliminary data.</text>
</comment>
<feature type="region of interest" description="Disordered" evidence="4">
    <location>
        <begin position="288"/>
        <end position="329"/>
    </location>
</feature>
<evidence type="ECO:0000313" key="7">
    <source>
        <dbReference type="Proteomes" id="UP000321717"/>
    </source>
</evidence>
<dbReference type="AlphaFoldDB" id="A0A512HEG1"/>
<feature type="domain" description="HTH rpiR-type" evidence="5">
    <location>
        <begin position="6"/>
        <end position="82"/>
    </location>
</feature>
<dbReference type="CDD" id="cd05013">
    <property type="entry name" value="SIS_RpiR"/>
    <property type="match status" value="1"/>
</dbReference>
<dbReference type="Pfam" id="PF01380">
    <property type="entry name" value="SIS"/>
    <property type="match status" value="1"/>
</dbReference>
<dbReference type="Proteomes" id="UP000321717">
    <property type="component" value="Unassembled WGS sequence"/>
</dbReference>
<dbReference type="RefSeq" id="WP_147178646.1">
    <property type="nucleotide sequence ID" value="NZ_BJZP01000003.1"/>
</dbReference>
<dbReference type="InterPro" id="IPR001347">
    <property type="entry name" value="SIS_dom"/>
</dbReference>
<dbReference type="InterPro" id="IPR000281">
    <property type="entry name" value="HTH_RpiR"/>
</dbReference>
<dbReference type="SUPFAM" id="SSF46689">
    <property type="entry name" value="Homeodomain-like"/>
    <property type="match status" value="1"/>
</dbReference>
<dbReference type="Pfam" id="PF01418">
    <property type="entry name" value="HTH_6"/>
    <property type="match status" value="1"/>
</dbReference>
<keyword evidence="2" id="KW-0238">DNA-binding</keyword>
<organism evidence="6 7">
    <name type="scientific">Ciceribacter naphthalenivorans</name>
    <dbReference type="NCBI Taxonomy" id="1118451"/>
    <lineage>
        <taxon>Bacteria</taxon>
        <taxon>Pseudomonadati</taxon>
        <taxon>Pseudomonadota</taxon>
        <taxon>Alphaproteobacteria</taxon>
        <taxon>Hyphomicrobiales</taxon>
        <taxon>Rhizobiaceae</taxon>
        <taxon>Ciceribacter</taxon>
    </lineage>
</organism>
<dbReference type="GO" id="GO:0003677">
    <property type="term" value="F:DNA binding"/>
    <property type="evidence" value="ECO:0007669"/>
    <property type="project" value="UniProtKB-KW"/>
</dbReference>
<evidence type="ECO:0000256" key="3">
    <source>
        <dbReference type="ARBA" id="ARBA00023163"/>
    </source>
</evidence>
<dbReference type="InterPro" id="IPR009057">
    <property type="entry name" value="Homeodomain-like_sf"/>
</dbReference>
<dbReference type="Gene3D" id="1.10.10.10">
    <property type="entry name" value="Winged helix-like DNA-binding domain superfamily/Winged helix DNA-binding domain"/>
    <property type="match status" value="1"/>
</dbReference>
<gene>
    <name evidence="6" type="ORF">RNA01_07710</name>
</gene>
<dbReference type="EMBL" id="BJZP01000003">
    <property type="protein sequence ID" value="GEO83839.1"/>
    <property type="molecule type" value="Genomic_DNA"/>
</dbReference>
<evidence type="ECO:0000256" key="2">
    <source>
        <dbReference type="ARBA" id="ARBA00023125"/>
    </source>
</evidence>
<keyword evidence="1" id="KW-0805">Transcription regulation</keyword>
<protein>
    <submittedName>
        <fullName evidence="6">RpiR family transcriptional regulator</fullName>
    </submittedName>
</protein>
<feature type="compositionally biased region" description="Basic and acidic residues" evidence="4">
    <location>
        <begin position="293"/>
        <end position="307"/>
    </location>
</feature>
<evidence type="ECO:0000256" key="4">
    <source>
        <dbReference type="SAM" id="MobiDB-lite"/>
    </source>
</evidence>
<name>A0A512HEG1_9HYPH</name>